<dbReference type="PANTHER" id="PTHR11358:SF35">
    <property type="entry name" value="FORMIMIDOYLGLUTAMASE"/>
    <property type="match status" value="1"/>
</dbReference>
<dbReference type="Proteomes" id="UP000003755">
    <property type="component" value="Unassembled WGS sequence"/>
</dbReference>
<feature type="binding site" evidence="5">
    <location>
        <position position="171"/>
    </location>
    <ligand>
        <name>Mn(2+)</name>
        <dbReference type="ChEBI" id="CHEBI:29035"/>
        <label>1</label>
    </ligand>
</feature>
<gene>
    <name evidence="5 8" type="primary">hutG</name>
    <name evidence="8" type="ORF">BLAHAN_04822</name>
</gene>
<evidence type="ECO:0000256" key="6">
    <source>
        <dbReference type="NCBIfam" id="TIGR01227"/>
    </source>
</evidence>
<dbReference type="InterPro" id="IPR023696">
    <property type="entry name" value="Ureohydrolase_dom_sf"/>
</dbReference>
<dbReference type="NCBIfam" id="TIGR01227">
    <property type="entry name" value="hutG"/>
    <property type="match status" value="1"/>
</dbReference>
<dbReference type="InterPro" id="IPR005923">
    <property type="entry name" value="HutG"/>
</dbReference>
<feature type="binding site" evidence="5">
    <location>
        <position position="263"/>
    </location>
    <ligand>
        <name>Mn(2+)</name>
        <dbReference type="ChEBI" id="CHEBI:29035"/>
        <label>1</label>
    </ligand>
</feature>
<dbReference type="Pfam" id="PF00491">
    <property type="entry name" value="Arginase"/>
    <property type="match status" value="1"/>
</dbReference>
<dbReference type="Gene3D" id="3.40.800.10">
    <property type="entry name" value="Ureohydrolase domain"/>
    <property type="match status" value="1"/>
</dbReference>
<dbReference type="UniPathway" id="UPA00379">
    <property type="reaction ID" value="UER00552"/>
</dbReference>
<keyword evidence="9" id="KW-1185">Reference proteome</keyword>
<reference evidence="8" key="1">
    <citation type="submission" date="2009-09" db="EMBL/GenBank/DDBJ databases">
        <authorList>
            <person name="Weinstock G."/>
            <person name="Sodergren E."/>
            <person name="Clifton S."/>
            <person name="Fulton L."/>
            <person name="Fulton B."/>
            <person name="Courtney L."/>
            <person name="Fronick C."/>
            <person name="Harrison M."/>
            <person name="Strong C."/>
            <person name="Farmer C."/>
            <person name="Delahaunty K."/>
            <person name="Markovic C."/>
            <person name="Hall O."/>
            <person name="Minx P."/>
            <person name="Tomlinson C."/>
            <person name="Mitreva M."/>
            <person name="Nelson J."/>
            <person name="Hou S."/>
            <person name="Wollam A."/>
            <person name="Pepin K.H."/>
            <person name="Johnson M."/>
            <person name="Bhonagiri V."/>
            <person name="Nash W.E."/>
            <person name="Warren W."/>
            <person name="Chinwalla A."/>
            <person name="Mardis E.R."/>
            <person name="Wilson R.K."/>
        </authorList>
    </citation>
    <scope>NUCLEOTIDE SEQUENCE [LARGE SCALE GENOMIC DNA]</scope>
    <source>
        <strain evidence="8">DSM 20583</strain>
    </source>
</reference>
<feature type="binding site" evidence="5">
    <location>
        <position position="173"/>
    </location>
    <ligand>
        <name>Mn(2+)</name>
        <dbReference type="ChEBI" id="CHEBI:29035"/>
        <label>2</label>
    </ligand>
</feature>
<dbReference type="AlphaFoldDB" id="C9L615"/>
<dbReference type="CDD" id="cd09988">
    <property type="entry name" value="Formimidoylglutamase"/>
    <property type="match status" value="1"/>
</dbReference>
<comment type="similarity">
    <text evidence="5 7">Belongs to the arginase family.</text>
</comment>
<evidence type="ECO:0000256" key="4">
    <source>
        <dbReference type="ARBA" id="ARBA00023211"/>
    </source>
</evidence>
<comment type="cofactor">
    <cofactor evidence="5">
        <name>Mn(2+)</name>
        <dbReference type="ChEBI" id="CHEBI:29035"/>
    </cofactor>
    <text evidence="5">Binds 2 manganese ions per subunit.</text>
</comment>
<dbReference type="GO" id="GO:0030145">
    <property type="term" value="F:manganese ion binding"/>
    <property type="evidence" value="ECO:0007669"/>
    <property type="project" value="UniProtKB-UniRule"/>
</dbReference>
<evidence type="ECO:0000256" key="7">
    <source>
        <dbReference type="PROSITE-ProRule" id="PRU00742"/>
    </source>
</evidence>
<dbReference type="HOGENOM" id="CLU_039478_2_0_9"/>
<keyword evidence="3 5" id="KW-0369">Histidine metabolism</keyword>
<dbReference type="EMBL" id="ABYU02000011">
    <property type="protein sequence ID" value="EEX22597.1"/>
    <property type="molecule type" value="Genomic_DNA"/>
</dbReference>
<dbReference type="GO" id="GO:0019557">
    <property type="term" value="P:L-histidine catabolic process to glutamate and formate"/>
    <property type="evidence" value="ECO:0007669"/>
    <property type="project" value="UniProtKB-UniPathway"/>
</dbReference>
<dbReference type="eggNOG" id="COG0010">
    <property type="taxonomic scope" value="Bacteria"/>
</dbReference>
<sequence>MEGEGKEMLLTNYVSAMEYWKGRVDSTTDYDAFRWHQWVKPLDLNQQEELPESKLAFAFIGFCSEQGVKRNKGRVGTALAPDFIRGQMSNLPCTFSQEVKFYDAGNILCDEISMEEGQRLLGLAVEKLLEMKMFPIVLGGGHETTFGHFQGQMADLKKENHPLDMGIINFDAHFDLRPYDNGPSSGSMFRQIADIYKKENAEYRYLPLGIQEHSNTVSLFKYAKALGANYILAKEIQNSNFSTVLEKVDTFLYKCNSAYITICTDVFSSAFAPGVSATQALGLDPEVVLPIIKHILRTRKIRGFDICEISPRFDQDNTTAKLGAVIIFAVVNTLCKLNDLSLEMLDE</sequence>
<name>C9L615_BLAHA</name>
<comment type="catalytic activity">
    <reaction evidence="5">
        <text>N-formimidoyl-L-glutamate + H2O = formamide + L-glutamate</text>
        <dbReference type="Rhea" id="RHEA:22492"/>
        <dbReference type="ChEBI" id="CHEBI:15377"/>
        <dbReference type="ChEBI" id="CHEBI:16397"/>
        <dbReference type="ChEBI" id="CHEBI:29985"/>
        <dbReference type="ChEBI" id="CHEBI:58928"/>
        <dbReference type="EC" id="3.5.3.8"/>
    </reaction>
</comment>
<feature type="binding site" evidence="5">
    <location>
        <position position="263"/>
    </location>
    <ligand>
        <name>Mn(2+)</name>
        <dbReference type="ChEBI" id="CHEBI:29035"/>
        <label>2</label>
    </ligand>
</feature>
<proteinExistence type="inferred from homology"/>
<dbReference type="STRING" id="537007.BLAHAN_04822"/>
<feature type="binding site" evidence="5">
    <location>
        <position position="171"/>
    </location>
    <ligand>
        <name>Mn(2+)</name>
        <dbReference type="ChEBI" id="CHEBI:29035"/>
        <label>2</label>
    </ligand>
</feature>
<keyword evidence="1 5" id="KW-0479">Metal-binding</keyword>
<evidence type="ECO:0000256" key="2">
    <source>
        <dbReference type="ARBA" id="ARBA00022801"/>
    </source>
</evidence>
<comment type="function">
    <text evidence="5">Catalyzes the conversion of N-formimidoyl-L-glutamate to L-glutamate and formamide.</text>
</comment>
<evidence type="ECO:0000313" key="8">
    <source>
        <dbReference type="EMBL" id="EEX22597.1"/>
    </source>
</evidence>
<accession>C9L615</accession>
<evidence type="ECO:0000256" key="5">
    <source>
        <dbReference type="HAMAP-Rule" id="MF_00737"/>
    </source>
</evidence>
<dbReference type="GO" id="GO:0033389">
    <property type="term" value="P:putrescine biosynthetic process from arginine, via agmatine"/>
    <property type="evidence" value="ECO:0007669"/>
    <property type="project" value="TreeGrafter"/>
</dbReference>
<dbReference type="InterPro" id="IPR006035">
    <property type="entry name" value="Ureohydrolase"/>
</dbReference>
<keyword evidence="4 5" id="KW-0464">Manganese</keyword>
<comment type="pathway">
    <text evidence="5">Amino-acid degradation; L-histidine degradation into L-glutamate; L-glutamate from N-formimidoyl-L-glutamate (hydrolase route): step 1/1.</text>
</comment>
<evidence type="ECO:0000256" key="3">
    <source>
        <dbReference type="ARBA" id="ARBA00022808"/>
    </source>
</evidence>
<dbReference type="GO" id="GO:0008783">
    <property type="term" value="F:agmatinase activity"/>
    <property type="evidence" value="ECO:0007669"/>
    <property type="project" value="TreeGrafter"/>
</dbReference>
<dbReference type="PANTHER" id="PTHR11358">
    <property type="entry name" value="ARGINASE/AGMATINASE"/>
    <property type="match status" value="1"/>
</dbReference>
<feature type="binding site" evidence="5">
    <location>
        <position position="265"/>
    </location>
    <ligand>
        <name>Mn(2+)</name>
        <dbReference type="ChEBI" id="CHEBI:29035"/>
        <label>2</label>
    </ligand>
</feature>
<feature type="binding site" evidence="5">
    <location>
        <position position="175"/>
    </location>
    <ligand>
        <name>Mn(2+)</name>
        <dbReference type="ChEBI" id="CHEBI:29035"/>
        <label>1</label>
    </ligand>
</feature>
<keyword evidence="2 5" id="KW-0378">Hydrolase</keyword>
<organism evidence="8 9">
    <name type="scientific">Blautia hansenii DSM 20583</name>
    <dbReference type="NCBI Taxonomy" id="537007"/>
    <lineage>
        <taxon>Bacteria</taxon>
        <taxon>Bacillati</taxon>
        <taxon>Bacillota</taxon>
        <taxon>Clostridia</taxon>
        <taxon>Lachnospirales</taxon>
        <taxon>Lachnospiraceae</taxon>
        <taxon>Blautia</taxon>
    </lineage>
</organism>
<protein>
    <recommendedName>
        <fullName evidence="5 6">Formimidoylglutamase</fullName>
        <ecNumber evidence="5 6">3.5.3.8</ecNumber>
    </recommendedName>
    <alternativeName>
        <fullName evidence="5">Formiminoglutamase</fullName>
    </alternativeName>
    <alternativeName>
        <fullName evidence="5">Formiminoglutamate hydrolase</fullName>
    </alternativeName>
</protein>
<evidence type="ECO:0000256" key="1">
    <source>
        <dbReference type="ARBA" id="ARBA00022723"/>
    </source>
</evidence>
<dbReference type="HAMAP" id="MF_00737">
    <property type="entry name" value="Formimidoylglutam"/>
    <property type="match status" value="1"/>
</dbReference>
<dbReference type="PROSITE" id="PS51409">
    <property type="entry name" value="ARGINASE_2"/>
    <property type="match status" value="1"/>
</dbReference>
<dbReference type="GO" id="GO:0050415">
    <property type="term" value="F:formimidoylglutamase activity"/>
    <property type="evidence" value="ECO:0007669"/>
    <property type="project" value="UniProtKB-UniRule"/>
</dbReference>
<dbReference type="SUPFAM" id="SSF52768">
    <property type="entry name" value="Arginase/deacetylase"/>
    <property type="match status" value="1"/>
</dbReference>
<evidence type="ECO:0000313" key="9">
    <source>
        <dbReference type="Proteomes" id="UP000003755"/>
    </source>
</evidence>
<comment type="caution">
    <text evidence="8">The sequence shown here is derived from an EMBL/GenBank/DDBJ whole genome shotgun (WGS) entry which is preliminary data.</text>
</comment>
<feature type="binding site" evidence="5">
    <location>
        <position position="142"/>
    </location>
    <ligand>
        <name>Mn(2+)</name>
        <dbReference type="ChEBI" id="CHEBI:29035"/>
        <label>1</label>
    </ligand>
</feature>
<dbReference type="EC" id="3.5.3.8" evidence="5 6"/>
<dbReference type="GO" id="GO:0019556">
    <property type="term" value="P:L-histidine catabolic process to glutamate and formamide"/>
    <property type="evidence" value="ECO:0007669"/>
    <property type="project" value="UniProtKB-UniRule"/>
</dbReference>